<keyword evidence="1" id="KW-0732">Signal</keyword>
<dbReference type="EMBL" id="QHKM01000002">
    <property type="protein sequence ID" value="RAK68250.1"/>
    <property type="molecule type" value="Genomic_DNA"/>
</dbReference>
<feature type="chain" id="PRO_5016285825" description="Secretion system C-terminal sorting domain-containing protein" evidence="1">
    <location>
        <begin position="22"/>
        <end position="490"/>
    </location>
</feature>
<protein>
    <recommendedName>
        <fullName evidence="4">Secretion system C-terminal sorting domain-containing protein</fullName>
    </recommendedName>
</protein>
<gene>
    <name evidence="2" type="ORF">DLM85_09480</name>
</gene>
<dbReference type="InterPro" id="IPR026444">
    <property type="entry name" value="Secre_tail"/>
</dbReference>
<feature type="signal peptide" evidence="1">
    <location>
        <begin position="1"/>
        <end position="21"/>
    </location>
</feature>
<evidence type="ECO:0000256" key="1">
    <source>
        <dbReference type="SAM" id="SignalP"/>
    </source>
</evidence>
<accession>A0A328BLK3</accession>
<dbReference type="RefSeq" id="WP_111477863.1">
    <property type="nucleotide sequence ID" value="NZ_QHKM01000002.1"/>
</dbReference>
<dbReference type="AlphaFoldDB" id="A0A328BLK3"/>
<sequence>MKHAYSLVTLGLLGLTTAASAQTLTNNGAQLTVSSGATLYISGGFDNKSGSTLLNNGTVQVTGNVTNAGTVDAAGTGTLSLTGTANQTLTAGGASLYRLTVDNSAGSNAVTLGSNLTVTNQLTLTNGSVNTKSAGGTVYTLSLPDGATLVGEAAGRYVKGTLQVVKTGVNGSSDVAFPGGLMLNPNTNNFGTVTATRTAGLSTAGVSYGTDPANANNPKGIDRIWQISAGSAPASNKPVTVTLAWVSDDDNGNANLSQSRMWRGPAASGPWAPLNAPADASSRSLSAPSAALGFFTVSNLANPLPVELLAFTAERRGPDALLRWATASETNNAGFEVEASSDGRAFRRLSTVGGHGTTTQRHDYEYLDPQIARYATDLVYYRLRQIDHDGKQTLSPVRTVRIEGAGFAVQALANPFGNEGLKVQVSTKTAGPATLDLHDAIGRVLLASKQELGAGSTTLLLSGAGQLPVGVYFLTVRQGKQAATLKVVRE</sequence>
<name>A0A328BLK3_9BACT</name>
<keyword evidence="3" id="KW-1185">Reference proteome</keyword>
<evidence type="ECO:0000313" key="2">
    <source>
        <dbReference type="EMBL" id="RAK68250.1"/>
    </source>
</evidence>
<dbReference type="OrthoDB" id="864963at2"/>
<comment type="caution">
    <text evidence="2">The sequence shown here is derived from an EMBL/GenBank/DDBJ whole genome shotgun (WGS) entry which is preliminary data.</text>
</comment>
<reference evidence="3" key="1">
    <citation type="submission" date="2018-05" db="EMBL/GenBank/DDBJ databases">
        <authorList>
            <person name="Nie L."/>
        </authorList>
    </citation>
    <scope>NUCLEOTIDE SEQUENCE [LARGE SCALE GENOMIC DNA]</scope>
    <source>
        <strain evidence="3">NL</strain>
    </source>
</reference>
<organism evidence="2 3">
    <name type="scientific">Hymenobacter edaphi</name>
    <dbReference type="NCBI Taxonomy" id="2211146"/>
    <lineage>
        <taxon>Bacteria</taxon>
        <taxon>Pseudomonadati</taxon>
        <taxon>Bacteroidota</taxon>
        <taxon>Cytophagia</taxon>
        <taxon>Cytophagales</taxon>
        <taxon>Hymenobacteraceae</taxon>
        <taxon>Hymenobacter</taxon>
    </lineage>
</organism>
<evidence type="ECO:0008006" key="4">
    <source>
        <dbReference type="Google" id="ProtNLM"/>
    </source>
</evidence>
<evidence type="ECO:0000313" key="3">
    <source>
        <dbReference type="Proteomes" id="UP000248553"/>
    </source>
</evidence>
<dbReference type="Proteomes" id="UP000248553">
    <property type="component" value="Unassembled WGS sequence"/>
</dbReference>
<dbReference type="NCBIfam" id="TIGR04183">
    <property type="entry name" value="Por_Secre_tail"/>
    <property type="match status" value="1"/>
</dbReference>
<proteinExistence type="predicted"/>